<dbReference type="PROSITE" id="PS51820">
    <property type="entry name" value="PA14"/>
    <property type="match status" value="1"/>
</dbReference>
<feature type="transmembrane region" description="Helical" evidence="4">
    <location>
        <begin position="750"/>
        <end position="777"/>
    </location>
</feature>
<evidence type="ECO:0000259" key="6">
    <source>
        <dbReference type="PROSITE" id="PS51820"/>
    </source>
</evidence>
<keyword evidence="4" id="KW-1133">Transmembrane helix</keyword>
<evidence type="ECO:0000256" key="2">
    <source>
        <dbReference type="ARBA" id="ARBA00022737"/>
    </source>
</evidence>
<comment type="caution">
    <text evidence="7">The sequence shown here is derived from an EMBL/GenBank/DDBJ whole genome shotgun (WGS) entry which is preliminary data.</text>
</comment>
<keyword evidence="8" id="KW-1185">Reference proteome</keyword>
<keyword evidence="3" id="KW-1015">Disulfide bond</keyword>
<dbReference type="SUPFAM" id="SSF56988">
    <property type="entry name" value="Anthrax protective antigen"/>
    <property type="match status" value="1"/>
</dbReference>
<dbReference type="InterPro" id="IPR013783">
    <property type="entry name" value="Ig-like_fold"/>
</dbReference>
<feature type="domain" description="PA14" evidence="6">
    <location>
        <begin position="124"/>
        <end position="262"/>
    </location>
</feature>
<dbReference type="InterPro" id="IPR014756">
    <property type="entry name" value="Ig_E-set"/>
</dbReference>
<evidence type="ECO:0000256" key="4">
    <source>
        <dbReference type="SAM" id="Phobius"/>
    </source>
</evidence>
<feature type="transmembrane region" description="Helical" evidence="4">
    <location>
        <begin position="721"/>
        <end position="738"/>
    </location>
</feature>
<sequence length="879" mass="97983">MYMLRLMMFSVIVLKTLTFDPAQSTITGVTSGDSLVINQTYTIIVQAKDSGGNNIATGGEDIYARITDPCTRGVNMACVASAFTQSAVNGGEKVIKFVHTAGGSYSASFDLNHIGDATISVVWPEHQDISANYYSSGSISGPPDDSNTTADINLSWVINQDITPGNHDNVAAQLTGKLTSFQSGTCNLSLLQDDGADFKINGVAEISNYGVRMFDTTSFNYFFNAFETYDLEIDWIDILYAAALRLSWDCGSGSILIPPENYATASDVGTSPLQISAVCPDKYEQTPSTTDQCRPKCGDGYVISSEVCDDNNTVSGDGCRSDCTTIESSWYCLGGSSTSKSVCTECSNGLYLNDPSSPTECITKCSDGYRVDSEACDDGNTIEGDGCSSDCSEIEVGWKCDTSVPNICSRDYKSVPMTTNERSLQIGTLCAIPTLVLMNVIGGTFSSASTNSILSSINQLQLLILFLLCEIFIPLRVVTYLRTLTASLIDIDIDWSFIIVFRKITEWFDFAQPRDDFDTIEISSGSALINLNTLVCMFIIYVIIHFILWVAKKCVGKSKKLCARFVKKAYRSFTFQMYVVLIFEGFINLCLCSFSELERYKVNTTGAERNSFYFAVFFAVICSMSLFTVVVVWISIKPSSSNMKKCLQRELYDGVKLNRCARLQPILFLVRRVVLCLMITFGRSLDRLMFMGLYTSTNFIHCVLICCIRPFKNVSENITEIGNEMFIVTFCLFLLLNRSENDWSSSKATIFYWIFILNNVLYAVFSITMFIYTLCVCKKKKRKDLDMKIMKISPKKTKKITLNVSRCLPRSKNLNDLRRYKYRNEFNGAGRFNSSGPGPSCVNLNRDISIIHSSCRRINRFIIQRSIPYQISLLSQTFC</sequence>
<protein>
    <recommendedName>
        <fullName evidence="6">PA14 domain-containing protein</fullName>
    </recommendedName>
</protein>
<organism evidence="7 8">
    <name type="scientific">Euplotes crassus</name>
    <dbReference type="NCBI Taxonomy" id="5936"/>
    <lineage>
        <taxon>Eukaryota</taxon>
        <taxon>Sar</taxon>
        <taxon>Alveolata</taxon>
        <taxon>Ciliophora</taxon>
        <taxon>Intramacronucleata</taxon>
        <taxon>Spirotrichea</taxon>
        <taxon>Hypotrichia</taxon>
        <taxon>Euplotida</taxon>
        <taxon>Euplotidae</taxon>
        <taxon>Moneuplotes</taxon>
    </lineage>
</organism>
<feature type="transmembrane region" description="Helical" evidence="4">
    <location>
        <begin position="666"/>
        <end position="682"/>
    </location>
</feature>
<feature type="transmembrane region" description="Helical" evidence="4">
    <location>
        <begin position="572"/>
        <end position="591"/>
    </location>
</feature>
<dbReference type="InterPro" id="IPR009030">
    <property type="entry name" value="Growth_fac_rcpt_cys_sf"/>
</dbReference>
<proteinExistence type="predicted"/>
<evidence type="ECO:0000256" key="5">
    <source>
        <dbReference type="SAM" id="SignalP"/>
    </source>
</evidence>
<dbReference type="Gene3D" id="2.60.40.10">
    <property type="entry name" value="Immunoglobulins"/>
    <property type="match status" value="1"/>
</dbReference>
<gene>
    <name evidence="7" type="ORF">ECRASSUSDP1_LOCUS14313</name>
</gene>
<feature type="signal peptide" evidence="5">
    <location>
        <begin position="1"/>
        <end position="18"/>
    </location>
</feature>
<dbReference type="NCBIfam" id="TIGR02232">
    <property type="entry name" value="myxo_disulf_rpt"/>
    <property type="match status" value="2"/>
</dbReference>
<keyword evidence="4" id="KW-0472">Membrane</keyword>
<keyword evidence="2" id="KW-0677">Repeat</keyword>
<dbReference type="InterPro" id="IPR037524">
    <property type="entry name" value="PA14/GLEYA"/>
</dbReference>
<evidence type="ECO:0000256" key="3">
    <source>
        <dbReference type="ARBA" id="ARBA00023157"/>
    </source>
</evidence>
<dbReference type="SUPFAM" id="SSF57184">
    <property type="entry name" value="Growth factor receptor domain"/>
    <property type="match status" value="1"/>
</dbReference>
<evidence type="ECO:0000313" key="8">
    <source>
        <dbReference type="Proteomes" id="UP001295684"/>
    </source>
</evidence>
<dbReference type="Proteomes" id="UP001295684">
    <property type="component" value="Unassembled WGS sequence"/>
</dbReference>
<keyword evidence="1 5" id="KW-0732">Signal</keyword>
<dbReference type="EMBL" id="CAMPGE010014297">
    <property type="protein sequence ID" value="CAI2372976.1"/>
    <property type="molecule type" value="Genomic_DNA"/>
</dbReference>
<name>A0AAD1XHS3_EUPCR</name>
<dbReference type="AlphaFoldDB" id="A0AAD1XHS3"/>
<feature type="transmembrane region" description="Helical" evidence="4">
    <location>
        <begin position="688"/>
        <end position="709"/>
    </location>
</feature>
<dbReference type="SUPFAM" id="SSF81296">
    <property type="entry name" value="E set domains"/>
    <property type="match status" value="1"/>
</dbReference>
<dbReference type="InterPro" id="IPR011936">
    <property type="entry name" value="Myxo_disulph_rpt"/>
</dbReference>
<accession>A0AAD1XHS3</accession>
<evidence type="ECO:0000256" key="1">
    <source>
        <dbReference type="ARBA" id="ARBA00022729"/>
    </source>
</evidence>
<reference evidence="7" key="1">
    <citation type="submission" date="2023-07" db="EMBL/GenBank/DDBJ databases">
        <authorList>
            <consortium name="AG Swart"/>
            <person name="Singh M."/>
            <person name="Singh A."/>
            <person name="Seah K."/>
            <person name="Emmerich C."/>
        </authorList>
    </citation>
    <scope>NUCLEOTIDE SEQUENCE</scope>
    <source>
        <strain evidence="7">DP1</strain>
    </source>
</reference>
<feature type="chain" id="PRO_5042009199" description="PA14 domain-containing protein" evidence="5">
    <location>
        <begin position="19"/>
        <end position="879"/>
    </location>
</feature>
<feature type="transmembrane region" description="Helical" evidence="4">
    <location>
        <begin position="611"/>
        <end position="636"/>
    </location>
</feature>
<dbReference type="Pfam" id="PF13948">
    <property type="entry name" value="DUF4215"/>
    <property type="match status" value="2"/>
</dbReference>
<keyword evidence="4" id="KW-0812">Transmembrane</keyword>
<feature type="transmembrane region" description="Helical" evidence="4">
    <location>
        <begin position="527"/>
        <end position="551"/>
    </location>
</feature>
<evidence type="ECO:0000313" key="7">
    <source>
        <dbReference type="EMBL" id="CAI2372976.1"/>
    </source>
</evidence>